<dbReference type="InterPro" id="IPR046960">
    <property type="entry name" value="PPR_At4g14850-like_plant"/>
</dbReference>
<reference evidence="10" key="1">
    <citation type="journal article" date="2019" name="Nat. Commun.">
        <title>The genome of broomcorn millet.</title>
        <authorList>
            <person name="Zou C."/>
            <person name="Miki D."/>
            <person name="Li D."/>
            <person name="Tang Q."/>
            <person name="Xiao L."/>
            <person name="Rajput S."/>
            <person name="Deng P."/>
            <person name="Jia W."/>
            <person name="Huang R."/>
            <person name="Zhang M."/>
            <person name="Sun Y."/>
            <person name="Hu J."/>
            <person name="Fu X."/>
            <person name="Schnable P.S."/>
            <person name="Li F."/>
            <person name="Zhang H."/>
            <person name="Feng B."/>
            <person name="Zhu X."/>
            <person name="Liu R."/>
            <person name="Schnable J.C."/>
            <person name="Zhu J.-K."/>
            <person name="Zhang H."/>
        </authorList>
    </citation>
    <scope>NUCLEOTIDE SEQUENCE [LARGE SCALE GENOMIC DNA]</scope>
</reference>
<evidence type="ECO:0000256" key="3">
    <source>
        <dbReference type="ARBA" id="ARBA00022640"/>
    </source>
</evidence>
<feature type="region of interest" description="Disordered" evidence="8">
    <location>
        <begin position="1"/>
        <end position="42"/>
    </location>
</feature>
<dbReference type="GO" id="GO:0003729">
    <property type="term" value="F:mRNA binding"/>
    <property type="evidence" value="ECO:0007669"/>
    <property type="project" value="UniProtKB-ARBA"/>
</dbReference>
<accession>A0A3L6QA06</accession>
<dbReference type="InterPro" id="IPR011990">
    <property type="entry name" value="TPR-like_helical_dom_sf"/>
</dbReference>
<evidence type="ECO:0000256" key="5">
    <source>
        <dbReference type="ARBA" id="ARBA00022946"/>
    </source>
</evidence>
<feature type="repeat" description="PPR" evidence="7">
    <location>
        <begin position="351"/>
        <end position="385"/>
    </location>
</feature>
<keyword evidence="4" id="KW-0677">Repeat</keyword>
<evidence type="ECO:0000313" key="10">
    <source>
        <dbReference type="Proteomes" id="UP000275267"/>
    </source>
</evidence>
<dbReference type="Gene3D" id="1.25.40.10">
    <property type="entry name" value="Tetratricopeptide repeat domain"/>
    <property type="match status" value="4"/>
</dbReference>
<evidence type="ECO:0000313" key="9">
    <source>
        <dbReference type="EMBL" id="RLM74443.1"/>
    </source>
</evidence>
<name>A0A3L6QA06_PANMI</name>
<dbReference type="PROSITE" id="PS51375">
    <property type="entry name" value="PPR"/>
    <property type="match status" value="3"/>
</dbReference>
<feature type="repeat" description="PPR" evidence="7">
    <location>
        <begin position="453"/>
        <end position="487"/>
    </location>
</feature>
<dbReference type="InterPro" id="IPR046848">
    <property type="entry name" value="E_motif"/>
</dbReference>
<dbReference type="STRING" id="4540.A0A3L6QA06"/>
<feature type="region of interest" description="Disordered" evidence="8">
    <location>
        <begin position="110"/>
        <end position="135"/>
    </location>
</feature>
<keyword evidence="5" id="KW-0809">Transit peptide</keyword>
<keyword evidence="2" id="KW-0150">Chloroplast</keyword>
<dbReference type="InterPro" id="IPR002885">
    <property type="entry name" value="PPR_rpt"/>
</dbReference>
<keyword evidence="3" id="KW-0934">Plastid</keyword>
<evidence type="ECO:0000256" key="8">
    <source>
        <dbReference type="SAM" id="MobiDB-lite"/>
    </source>
</evidence>
<dbReference type="Pfam" id="PF20431">
    <property type="entry name" value="E_motif"/>
    <property type="match status" value="1"/>
</dbReference>
<keyword evidence="10" id="KW-1185">Reference proteome</keyword>
<gene>
    <name evidence="9" type="ORF">C2845_PM15G20910</name>
</gene>
<comment type="subcellular location">
    <subcellularLocation>
        <location evidence="1">Plastid</location>
        <location evidence="1">Chloroplast</location>
    </subcellularLocation>
</comment>
<evidence type="ECO:0000256" key="7">
    <source>
        <dbReference type="PROSITE-ProRule" id="PRU00708"/>
    </source>
</evidence>
<dbReference type="Pfam" id="PF13041">
    <property type="entry name" value="PPR_2"/>
    <property type="match status" value="2"/>
</dbReference>
<proteinExistence type="inferred from homology"/>
<evidence type="ECO:0000256" key="2">
    <source>
        <dbReference type="ARBA" id="ARBA00022528"/>
    </source>
</evidence>
<comment type="similarity">
    <text evidence="6">Belongs to the PPR family. PCMP-E subfamily.</text>
</comment>
<comment type="caution">
    <text evidence="9">The sequence shown here is derived from an EMBL/GenBank/DDBJ whole genome shotgun (WGS) entry which is preliminary data.</text>
</comment>
<dbReference type="OrthoDB" id="756178at2759"/>
<dbReference type="FunFam" id="1.25.40.10:FF:000547">
    <property type="entry name" value="Pentatricopeptide repeat-containing protein chloroplastic"/>
    <property type="match status" value="1"/>
</dbReference>
<dbReference type="FunFam" id="1.25.40.10:FF:000243">
    <property type="entry name" value="Pentatricopeptide repeat-containing protein chloroplastic"/>
    <property type="match status" value="1"/>
</dbReference>
<dbReference type="PANTHER" id="PTHR47926:SF452">
    <property type="entry name" value="PENTATRICOPEPTIDE REPEAT-CONTAINING PROTEIN"/>
    <property type="match status" value="1"/>
</dbReference>
<dbReference type="Proteomes" id="UP000275267">
    <property type="component" value="Unassembled WGS sequence"/>
</dbReference>
<evidence type="ECO:0000256" key="6">
    <source>
        <dbReference type="ARBA" id="ARBA00061659"/>
    </source>
</evidence>
<organism evidence="9 10">
    <name type="scientific">Panicum miliaceum</name>
    <name type="common">Proso millet</name>
    <name type="synonym">Broomcorn millet</name>
    <dbReference type="NCBI Taxonomy" id="4540"/>
    <lineage>
        <taxon>Eukaryota</taxon>
        <taxon>Viridiplantae</taxon>
        <taxon>Streptophyta</taxon>
        <taxon>Embryophyta</taxon>
        <taxon>Tracheophyta</taxon>
        <taxon>Spermatophyta</taxon>
        <taxon>Magnoliopsida</taxon>
        <taxon>Liliopsida</taxon>
        <taxon>Poales</taxon>
        <taxon>Poaceae</taxon>
        <taxon>PACMAD clade</taxon>
        <taxon>Panicoideae</taxon>
        <taxon>Panicodae</taxon>
        <taxon>Paniceae</taxon>
        <taxon>Panicinae</taxon>
        <taxon>Panicum</taxon>
        <taxon>Panicum sect. Panicum</taxon>
    </lineage>
</organism>
<dbReference type="GO" id="GO:0009507">
    <property type="term" value="C:chloroplast"/>
    <property type="evidence" value="ECO:0007669"/>
    <property type="project" value="UniProtKB-SubCell"/>
</dbReference>
<dbReference type="Pfam" id="PF01535">
    <property type="entry name" value="PPR"/>
    <property type="match status" value="2"/>
</dbReference>
<dbReference type="GO" id="GO:0009451">
    <property type="term" value="P:RNA modification"/>
    <property type="evidence" value="ECO:0007669"/>
    <property type="project" value="InterPro"/>
</dbReference>
<evidence type="ECO:0000256" key="1">
    <source>
        <dbReference type="ARBA" id="ARBA00004229"/>
    </source>
</evidence>
<dbReference type="AlphaFoldDB" id="A0A3L6QA06"/>
<dbReference type="NCBIfam" id="TIGR00756">
    <property type="entry name" value="PPR"/>
    <property type="match status" value="2"/>
</dbReference>
<dbReference type="EMBL" id="PQIB02000013">
    <property type="protein sequence ID" value="RLM74443.1"/>
    <property type="molecule type" value="Genomic_DNA"/>
</dbReference>
<evidence type="ECO:0000256" key="4">
    <source>
        <dbReference type="ARBA" id="ARBA00022737"/>
    </source>
</evidence>
<dbReference type="FunFam" id="1.25.40.10:FF:000797">
    <property type="entry name" value="Pentatricopeptide repeat-containing protein chloroplastic"/>
    <property type="match status" value="1"/>
</dbReference>
<protein>
    <submittedName>
        <fullName evidence="9">Pentatricopeptide repeat-containing protein</fullName>
    </submittedName>
</protein>
<feature type="repeat" description="PPR" evidence="7">
    <location>
        <begin position="488"/>
        <end position="522"/>
    </location>
</feature>
<dbReference type="FunFam" id="1.25.40.10:FF:000496">
    <property type="entry name" value="Pentatricopeptide repeat-containing protein chloroplastic"/>
    <property type="match status" value="1"/>
</dbReference>
<dbReference type="PANTHER" id="PTHR47926">
    <property type="entry name" value="PENTATRICOPEPTIDE REPEAT-CONTAINING PROTEIN"/>
    <property type="match status" value="1"/>
</dbReference>
<sequence length="664" mass="72359">MSPPPRCAVSLPLAPTNASATSTGSGSGGGKKAQPHPTASQVRRLCKQGQLDRARLLLLNALPRPPPTLLCNAVLIAYVARALPNHALRLYALLNHAALRPLHLLLRAHPPPPPREIRPRAPPPPRARAARHRGAPQLAPQPLRLLRAVPRRRRRRRLQAVRRDAQAERRLVEYPVRLVRQDRASPGSLGAVRASHCGITVPGWQAGSAAAWLLDQRNAWRIACDTLGNALVVMYSRCGNVQTAFELFDRLPEKDVVSWNTMNDFDLEGLMLVYEMQKSGFAADSVTLTAVLSAASNTGDLQIGKQAHGYLIRHGIEGKGLESYLIDMYAKSGRIEMAQKVFDGYGDFKRDEVTWNAMIAGYTQSGQPEQAILAFGAMLEAGLEPNSVTLASVLSACDPLGGGVGAGKQIHCFAVRRCLDSNVFVGTALVDMSSKCGEISAAEHVFASMTEKSTVSYTTMISGLGQHGFGNRAVSLFYSMREKGLKPDAVTFLAVIPACNYSGLVDEGLSLYRSMEAFGVASTPQHHCCIVDLLAKAGRVDEAYEFVEGLGEEGNFISIWGALLASCKEQGKQELANLVTERLLLVEKKYGHPGYNVLLSHIFAAESNWSSADSLRKEMRLRGLRKVAGSSWIKVQDAALQNYPKNDHVYSMMHGADFNRDEII</sequence>
<feature type="compositionally biased region" description="Pro residues" evidence="8">
    <location>
        <begin position="110"/>
        <end position="126"/>
    </location>
</feature>